<organism evidence="2 3">
    <name type="scientific">Curvularia clavata</name>
    <dbReference type="NCBI Taxonomy" id="95742"/>
    <lineage>
        <taxon>Eukaryota</taxon>
        <taxon>Fungi</taxon>
        <taxon>Dikarya</taxon>
        <taxon>Ascomycota</taxon>
        <taxon>Pezizomycotina</taxon>
        <taxon>Dothideomycetes</taxon>
        <taxon>Pleosporomycetidae</taxon>
        <taxon>Pleosporales</taxon>
        <taxon>Pleosporineae</taxon>
        <taxon>Pleosporaceae</taxon>
        <taxon>Curvularia</taxon>
    </lineage>
</organism>
<reference evidence="2" key="1">
    <citation type="submission" date="2021-12" db="EMBL/GenBank/DDBJ databases">
        <title>Curvularia clavata genome.</title>
        <authorList>
            <person name="Cao Y."/>
        </authorList>
    </citation>
    <scope>NUCLEOTIDE SEQUENCE</scope>
    <source>
        <strain evidence="2">Yc1106</strain>
    </source>
</reference>
<gene>
    <name evidence="2" type="ORF">yc1106_09526</name>
</gene>
<evidence type="ECO:0000313" key="2">
    <source>
        <dbReference type="EMBL" id="USP82252.1"/>
    </source>
</evidence>
<evidence type="ECO:0000313" key="3">
    <source>
        <dbReference type="Proteomes" id="UP001056012"/>
    </source>
</evidence>
<keyword evidence="3" id="KW-1185">Reference proteome</keyword>
<feature type="chain" id="PRO_5040126925" evidence="1">
    <location>
        <begin position="17"/>
        <end position="554"/>
    </location>
</feature>
<feature type="signal peptide" evidence="1">
    <location>
        <begin position="1"/>
        <end position="16"/>
    </location>
</feature>
<keyword evidence="1" id="KW-0732">Signal</keyword>
<sequence length="554" mass="59030">MRYSFAASGLLGLAAALPQNINIDAVLAVPTPTVLGPDAEATAPATSVYNPTAAASSAAAVVKSEGAIAKRDQVWDENVAMFIDTEVLDTGNTTMTRRHAAMKKRNACDPQPLGNGPAVSPDTAAAFSSSAQLSQIARAAATPSGYKQSFVDQSGSSQQIGYLTYRTYQTYDVQGCADACDSEKYCLGFNIYFERDPSVEPGPNCADPPSTTNIKCALYGYPVAVKAATNTGQWRQDFQVVIAGSNGYSKTNKGLPTVKDFKAPLSLPAAINAPLDNGYDTYNGMRLFNDNPFDPALCGAACEAQTEYDMAHPDSDGKYKPCNFFTTYILTRNGVPLGTYCALYTRSWDSSYATNTGYYAGDDKYEVINAGSYEITSPSTGVVPGSSSPGSNVLGNPGFESTPYGGSMAPWFGTGGGYVYHNDYKPATHSGSNYMILYYYGGQANPTPILSQSLKNLDTRKSYSLTFYWDLYGISAATTCTLSVTLGNVNIYTKTMTVSDGVGFQKWNGPATSTSVKPSSSEATLSFKYDCIARGNSGAPYSFLFLDDVSLNTI</sequence>
<evidence type="ECO:0000256" key="1">
    <source>
        <dbReference type="SAM" id="SignalP"/>
    </source>
</evidence>
<dbReference type="EMBL" id="CP089281">
    <property type="protein sequence ID" value="USP82252.1"/>
    <property type="molecule type" value="Genomic_DNA"/>
</dbReference>
<dbReference type="PANTHER" id="PTHR36578:SF1">
    <property type="entry name" value="APPLE DOMAIN-CONTAINING PROTEIN"/>
    <property type="match status" value="1"/>
</dbReference>
<name>A0A9Q9DWU9_CURCL</name>
<dbReference type="VEuPathDB" id="FungiDB:yc1106_09526"/>
<accession>A0A9Q9DWU9</accession>
<proteinExistence type="predicted"/>
<protein>
    <submittedName>
        <fullName evidence="2">Uncharacterized protein</fullName>
    </submittedName>
</protein>
<dbReference type="OrthoDB" id="271448at2759"/>
<dbReference type="Proteomes" id="UP001056012">
    <property type="component" value="Chromosome 8"/>
</dbReference>
<dbReference type="PANTHER" id="PTHR36578">
    <property type="entry name" value="CHROMOSOME 15, WHOLE GENOME SHOTGUN SEQUENCE"/>
    <property type="match status" value="1"/>
</dbReference>
<dbReference type="AlphaFoldDB" id="A0A9Q9DWU9"/>